<feature type="compositionally biased region" description="Basic and acidic residues" evidence="1">
    <location>
        <begin position="321"/>
        <end position="334"/>
    </location>
</feature>
<dbReference type="EMBL" id="BSUO01000001">
    <property type="protein sequence ID" value="GMA40200.1"/>
    <property type="molecule type" value="Genomic_DNA"/>
</dbReference>
<evidence type="ECO:0000256" key="1">
    <source>
        <dbReference type="SAM" id="MobiDB-lite"/>
    </source>
</evidence>
<feature type="region of interest" description="Disordered" evidence="1">
    <location>
        <begin position="1"/>
        <end position="22"/>
    </location>
</feature>
<comment type="caution">
    <text evidence="3">The sequence shown here is derived from an EMBL/GenBank/DDBJ whole genome shotgun (WGS) entry which is preliminary data.</text>
</comment>
<dbReference type="SUPFAM" id="SSF52540">
    <property type="entry name" value="P-loop containing nucleoside triphosphate hydrolases"/>
    <property type="match status" value="1"/>
</dbReference>
<feature type="compositionally biased region" description="Low complexity" evidence="1">
    <location>
        <begin position="379"/>
        <end position="391"/>
    </location>
</feature>
<evidence type="ECO:0000259" key="2">
    <source>
        <dbReference type="SMART" id="SM00382"/>
    </source>
</evidence>
<dbReference type="SMART" id="SM00382">
    <property type="entry name" value="AAA"/>
    <property type="match status" value="1"/>
</dbReference>
<gene>
    <name evidence="3" type="ORF">GCM10025883_22450</name>
</gene>
<reference evidence="4" key="1">
    <citation type="journal article" date="2019" name="Int. J. Syst. Evol. Microbiol.">
        <title>The Global Catalogue of Microorganisms (GCM) 10K type strain sequencing project: providing services to taxonomists for standard genome sequencing and annotation.</title>
        <authorList>
            <consortium name="The Broad Institute Genomics Platform"/>
            <consortium name="The Broad Institute Genome Sequencing Center for Infectious Disease"/>
            <person name="Wu L."/>
            <person name="Ma J."/>
        </authorList>
    </citation>
    <scope>NUCLEOTIDE SEQUENCE [LARGE SCALE GENOMIC DNA]</scope>
    <source>
        <strain evidence="4">NBRC 113072</strain>
    </source>
</reference>
<dbReference type="RefSeq" id="WP_284303940.1">
    <property type="nucleotide sequence ID" value="NZ_BSUO01000001.1"/>
</dbReference>
<name>A0ABQ6IS74_9MICO</name>
<feature type="domain" description="AAA+ ATPase" evidence="2">
    <location>
        <begin position="58"/>
        <end position="377"/>
    </location>
</feature>
<dbReference type="InterPro" id="IPR027417">
    <property type="entry name" value="P-loop_NTPase"/>
</dbReference>
<feature type="region of interest" description="Disordered" evidence="1">
    <location>
        <begin position="300"/>
        <end position="339"/>
    </location>
</feature>
<feature type="compositionally biased region" description="Basic and acidic residues" evidence="1">
    <location>
        <begin position="300"/>
        <end position="311"/>
    </location>
</feature>
<protein>
    <recommendedName>
        <fullName evidence="2">AAA+ ATPase domain-containing protein</fullName>
    </recommendedName>
</protein>
<dbReference type="InterPro" id="IPR003593">
    <property type="entry name" value="AAA+_ATPase"/>
</dbReference>
<dbReference type="Pfam" id="PF13481">
    <property type="entry name" value="AAA_25"/>
    <property type="match status" value="1"/>
</dbReference>
<organism evidence="3 4">
    <name type="scientific">Mobilicoccus caccae</name>
    <dbReference type="NCBI Taxonomy" id="1859295"/>
    <lineage>
        <taxon>Bacteria</taxon>
        <taxon>Bacillati</taxon>
        <taxon>Actinomycetota</taxon>
        <taxon>Actinomycetes</taxon>
        <taxon>Micrococcales</taxon>
        <taxon>Dermatophilaceae</taxon>
        <taxon>Mobilicoccus</taxon>
    </lineage>
</organism>
<evidence type="ECO:0000313" key="3">
    <source>
        <dbReference type="EMBL" id="GMA40200.1"/>
    </source>
</evidence>
<keyword evidence="4" id="KW-1185">Reference proteome</keyword>
<feature type="region of interest" description="Disordered" evidence="1">
    <location>
        <begin position="354"/>
        <end position="422"/>
    </location>
</feature>
<dbReference type="Gene3D" id="3.40.50.300">
    <property type="entry name" value="P-loop containing nucleotide triphosphate hydrolases"/>
    <property type="match status" value="1"/>
</dbReference>
<sequence length="422" mass="45439">MSFADYPDVDVPPPYDDEPTDPYDVIRKRLVPGGTFILDAPDTVPAIWGEGDRVLWAEGEALIIAGPSGVGKTTLAGQLVRGLLADDAGDVLGLPVRRRRRVLYLAMDRPRQAARALRRTLDKLTRDGLDTRLMFWPGPPLADIARHPETLLALAHAADADVIVVDSVKDAAVGLSDDEVGAGYNRARQMVLAHGIDILELHHLVKRGANGSTPTALTDLYGSVWITAGAGSVVLLWGEAGDPLVELKHLKQPVEDVGPLKVLHDHTLGESTVYDATDLLSLAARPGGVTAKDAAKVMFDKDKPSPGEVEKARRKLRSHGRRGELREEAGDDASRTPARWFTTAPGTLTATLTAPENREPLTTPSRPSRVSEEPQVRHLTPTLTDLTPGDPHGFPPPVRRGKPRSCPRHPPATCAATRSTGL</sequence>
<accession>A0ABQ6IS74</accession>
<dbReference type="Proteomes" id="UP001157126">
    <property type="component" value="Unassembled WGS sequence"/>
</dbReference>
<evidence type="ECO:0000313" key="4">
    <source>
        <dbReference type="Proteomes" id="UP001157126"/>
    </source>
</evidence>
<proteinExistence type="predicted"/>